<proteinExistence type="predicted"/>
<organism evidence="1 2">
    <name type="scientific">Helicobacter mastomyrinus</name>
    <dbReference type="NCBI Taxonomy" id="287948"/>
    <lineage>
        <taxon>Bacteria</taxon>
        <taxon>Pseudomonadati</taxon>
        <taxon>Campylobacterota</taxon>
        <taxon>Epsilonproteobacteria</taxon>
        <taxon>Campylobacterales</taxon>
        <taxon>Helicobacteraceae</taxon>
        <taxon>Helicobacter</taxon>
    </lineage>
</organism>
<keyword evidence="2" id="KW-1185">Reference proteome</keyword>
<reference evidence="1 2" key="1">
    <citation type="submission" date="2024-02" db="EMBL/GenBank/DDBJ databases">
        <title>Genome and pathogenicity analysis of Helicobacter mastomyrinus isolated from mice.</title>
        <authorList>
            <person name="Zhu L."/>
        </authorList>
    </citation>
    <scope>NUCLEOTIDE SEQUENCE [LARGE SCALE GENOMIC DNA]</scope>
    <source>
        <strain evidence="1 2">Hm-17</strain>
    </source>
</reference>
<dbReference type="EMBL" id="CP145316">
    <property type="protein sequence ID" value="XAM17268.1"/>
    <property type="molecule type" value="Genomic_DNA"/>
</dbReference>
<evidence type="ECO:0000313" key="1">
    <source>
        <dbReference type="EMBL" id="XAM17268.1"/>
    </source>
</evidence>
<gene>
    <name evidence="1" type="ORF">V3I05_06130</name>
</gene>
<dbReference type="RefSeq" id="WP_295698773.1">
    <property type="nucleotide sequence ID" value="NZ_CP145316.1"/>
</dbReference>
<dbReference type="Proteomes" id="UP001434737">
    <property type="component" value="Chromosome"/>
</dbReference>
<protein>
    <submittedName>
        <fullName evidence="1">Uncharacterized protein</fullName>
    </submittedName>
</protein>
<sequence>MHNKMLLDRVDCILAQVDSITLAEDVLKSFVVLGLCERAVGIPQRFYVYCANVASSTGERWRIFTLYVCFA</sequence>
<name>A0ABZ3F520_9HELI</name>
<evidence type="ECO:0000313" key="2">
    <source>
        <dbReference type="Proteomes" id="UP001434737"/>
    </source>
</evidence>
<accession>A0ABZ3F520</accession>